<dbReference type="InterPro" id="IPR043535">
    <property type="entry name" value="TEDC1"/>
</dbReference>
<evidence type="ECO:0000256" key="1">
    <source>
        <dbReference type="SAM" id="MobiDB-lite"/>
    </source>
</evidence>
<dbReference type="AlphaFoldDB" id="A0A8D2B386"/>
<dbReference type="Ensembl" id="ENSSVLT00005011440.1">
    <property type="protein sequence ID" value="ENSSVLP00005010336.1"/>
    <property type="gene ID" value="ENSSVLG00005008256.1"/>
</dbReference>
<evidence type="ECO:0008006" key="4">
    <source>
        <dbReference type="Google" id="ProtNLM"/>
    </source>
</evidence>
<keyword evidence="3" id="KW-1185">Reference proteome</keyword>
<evidence type="ECO:0000313" key="3">
    <source>
        <dbReference type="Proteomes" id="UP000694564"/>
    </source>
</evidence>
<proteinExistence type="predicted"/>
<reference evidence="2" key="2">
    <citation type="submission" date="2025-09" db="UniProtKB">
        <authorList>
            <consortium name="Ensembl"/>
        </authorList>
    </citation>
    <scope>IDENTIFICATION</scope>
</reference>
<accession>A0A8D2B386</accession>
<reference evidence="2" key="1">
    <citation type="submission" date="2025-08" db="UniProtKB">
        <authorList>
            <consortium name="Ensembl"/>
        </authorList>
    </citation>
    <scope>IDENTIFICATION</scope>
</reference>
<sequence>MPTVSLQDTVPGICPPDGPAAASQPPVLPRIPEPGLGELERVAQEMQALHEELQEATATRRVAWEAQVGGPGRGPQWSAVRRASQEAVEQELAALRRSWEQGRGPAPPQGHRLVRREGSSARAHGLRAAELTGPLREQEARLQAALRQLQGQCQQELARLAAALPGLICILPPGR</sequence>
<protein>
    <recommendedName>
        <fullName evidence="4">Tubulin epsilon and delta complex protein 1</fullName>
    </recommendedName>
</protein>
<dbReference type="PANTHER" id="PTHR35076:SF1">
    <property type="entry name" value="TUBULIN EPSILON AND DELTA COMPLEX PROTEIN 1"/>
    <property type="match status" value="1"/>
</dbReference>
<dbReference type="GeneTree" id="ENSGT00950000185296"/>
<name>A0A8D2B386_SCIVU</name>
<evidence type="ECO:0000313" key="2">
    <source>
        <dbReference type="Ensembl" id="ENSSVLP00005010336.1"/>
    </source>
</evidence>
<feature type="region of interest" description="Disordered" evidence="1">
    <location>
        <begin position="1"/>
        <end position="28"/>
    </location>
</feature>
<organism evidence="2 3">
    <name type="scientific">Sciurus vulgaris</name>
    <name type="common">Eurasian red squirrel</name>
    <dbReference type="NCBI Taxonomy" id="55149"/>
    <lineage>
        <taxon>Eukaryota</taxon>
        <taxon>Metazoa</taxon>
        <taxon>Chordata</taxon>
        <taxon>Craniata</taxon>
        <taxon>Vertebrata</taxon>
        <taxon>Euteleostomi</taxon>
        <taxon>Mammalia</taxon>
        <taxon>Eutheria</taxon>
        <taxon>Euarchontoglires</taxon>
        <taxon>Glires</taxon>
        <taxon>Rodentia</taxon>
        <taxon>Sciuromorpha</taxon>
        <taxon>Sciuridae</taxon>
        <taxon>Sciurinae</taxon>
        <taxon>Sciurini</taxon>
        <taxon>Sciurus</taxon>
    </lineage>
</organism>
<dbReference type="PANTHER" id="PTHR35076">
    <property type="entry name" value="TUBULIN EPSILON AND DELTA COMPLEX PROTEIN 1"/>
    <property type="match status" value="1"/>
</dbReference>
<dbReference type="Proteomes" id="UP000694564">
    <property type="component" value="Chromosome 2"/>
</dbReference>